<dbReference type="Proteomes" id="UP001220022">
    <property type="component" value="Unassembled WGS sequence"/>
</dbReference>
<gene>
    <name evidence="3" type="ORF">P2L57_36200</name>
</gene>
<keyword evidence="2" id="KW-0472">Membrane</keyword>
<dbReference type="RefSeq" id="WP_275822096.1">
    <property type="nucleotide sequence ID" value="NZ_BAAANM010000027.1"/>
</dbReference>
<evidence type="ECO:0000256" key="1">
    <source>
        <dbReference type="SAM" id="MobiDB-lite"/>
    </source>
</evidence>
<feature type="region of interest" description="Disordered" evidence="1">
    <location>
        <begin position="30"/>
        <end position="74"/>
    </location>
</feature>
<proteinExistence type="predicted"/>
<keyword evidence="2" id="KW-0812">Transmembrane</keyword>
<evidence type="ECO:0000313" key="4">
    <source>
        <dbReference type="Proteomes" id="UP001220022"/>
    </source>
</evidence>
<organism evidence="3 4">
    <name type="scientific">Streptantibioticus ferralitis</name>
    <dbReference type="NCBI Taxonomy" id="236510"/>
    <lineage>
        <taxon>Bacteria</taxon>
        <taxon>Bacillati</taxon>
        <taxon>Actinomycetota</taxon>
        <taxon>Actinomycetes</taxon>
        <taxon>Kitasatosporales</taxon>
        <taxon>Streptomycetaceae</taxon>
        <taxon>Streptantibioticus</taxon>
    </lineage>
</organism>
<evidence type="ECO:0000313" key="3">
    <source>
        <dbReference type="EMBL" id="MDF2260967.1"/>
    </source>
</evidence>
<keyword evidence="4" id="KW-1185">Reference proteome</keyword>
<comment type="caution">
    <text evidence="3">The sequence shown here is derived from an EMBL/GenBank/DDBJ whole genome shotgun (WGS) entry which is preliminary data.</text>
</comment>
<reference evidence="3 4" key="1">
    <citation type="submission" date="2023-03" db="EMBL/GenBank/DDBJ databases">
        <title>Draft genome sequence of type strain Streptomyces ferralitis JCM 14344.</title>
        <authorList>
            <person name="Klaysubun C."/>
            <person name="Duangmal K."/>
        </authorList>
    </citation>
    <scope>NUCLEOTIDE SEQUENCE [LARGE SCALE GENOMIC DNA]</scope>
    <source>
        <strain evidence="3 4">JCM 14344</strain>
    </source>
</reference>
<accession>A0ABT5ZAU6</accession>
<protein>
    <submittedName>
        <fullName evidence="3">Uncharacterized protein</fullName>
    </submittedName>
</protein>
<keyword evidence="2" id="KW-1133">Transmembrane helix</keyword>
<evidence type="ECO:0000256" key="2">
    <source>
        <dbReference type="SAM" id="Phobius"/>
    </source>
</evidence>
<dbReference type="EMBL" id="JARHTQ010000044">
    <property type="protein sequence ID" value="MDF2260967.1"/>
    <property type="molecule type" value="Genomic_DNA"/>
</dbReference>
<name>A0ABT5ZAU6_9ACTN</name>
<feature type="transmembrane region" description="Helical" evidence="2">
    <location>
        <begin position="6"/>
        <end position="26"/>
    </location>
</feature>
<sequence>MDRTRRPWLLLVVPVLPLLVLVRLLARRRARPRLGGGPGGPPPAGVREPRRPKPSPPAIVLALSEPGRNGNGPH</sequence>